<dbReference type="Gene3D" id="1.20.5.4130">
    <property type="match status" value="1"/>
</dbReference>
<proteinExistence type="predicted"/>
<dbReference type="EMBL" id="AYRZ02000007">
    <property type="protein sequence ID" value="PHT76524.1"/>
    <property type="molecule type" value="Genomic_DNA"/>
</dbReference>
<reference evidence="5 6" key="2">
    <citation type="journal article" date="2017" name="Genome Biol.">
        <title>New reference genome sequences of hot pepper reveal the massive evolution of plant disease-resistance genes by retroduplication.</title>
        <authorList>
            <person name="Kim S."/>
            <person name="Park J."/>
            <person name="Yeom S.I."/>
            <person name="Kim Y.M."/>
            <person name="Seo E."/>
            <person name="Kim K.T."/>
            <person name="Kim M.S."/>
            <person name="Lee J.M."/>
            <person name="Cheong K."/>
            <person name="Shin H.S."/>
            <person name="Kim S.B."/>
            <person name="Han K."/>
            <person name="Lee J."/>
            <person name="Park M."/>
            <person name="Lee H.A."/>
            <person name="Lee H.Y."/>
            <person name="Lee Y."/>
            <person name="Oh S."/>
            <person name="Lee J.H."/>
            <person name="Choi E."/>
            <person name="Choi E."/>
            <person name="Lee S.E."/>
            <person name="Jeon J."/>
            <person name="Kim H."/>
            <person name="Choi G."/>
            <person name="Song H."/>
            <person name="Lee J."/>
            <person name="Lee S.C."/>
            <person name="Kwon J.K."/>
            <person name="Lee H.Y."/>
            <person name="Koo N."/>
            <person name="Hong Y."/>
            <person name="Kim R.W."/>
            <person name="Kang W.H."/>
            <person name="Huh J.H."/>
            <person name="Kang B.C."/>
            <person name="Yang T.J."/>
            <person name="Lee Y.H."/>
            <person name="Bennetzen J.L."/>
            <person name="Choi D."/>
        </authorList>
    </citation>
    <scope>NUCLEOTIDE SEQUENCE [LARGE SCALE GENOMIC DNA]</scope>
    <source>
        <strain evidence="6">cv. CM334</strain>
    </source>
</reference>
<keyword evidence="2" id="KW-0547">Nucleotide-binding</keyword>
<keyword evidence="3" id="KW-0611">Plant defense</keyword>
<evidence type="ECO:0000259" key="4">
    <source>
        <dbReference type="Pfam" id="PF18052"/>
    </source>
</evidence>
<comment type="caution">
    <text evidence="5">The sequence shown here is derived from an EMBL/GenBank/DDBJ whole genome shotgun (WGS) entry which is preliminary data.</text>
</comment>
<accession>A0A2G2Z3J7</accession>
<keyword evidence="6" id="KW-1185">Reference proteome</keyword>
<evidence type="ECO:0000313" key="5">
    <source>
        <dbReference type="EMBL" id="PHT76524.1"/>
    </source>
</evidence>
<evidence type="ECO:0000256" key="3">
    <source>
        <dbReference type="ARBA" id="ARBA00022821"/>
    </source>
</evidence>
<dbReference type="GO" id="GO:0000166">
    <property type="term" value="F:nucleotide binding"/>
    <property type="evidence" value="ECO:0007669"/>
    <property type="project" value="UniProtKB-KW"/>
</dbReference>
<dbReference type="Pfam" id="PF18052">
    <property type="entry name" value="Rx_N"/>
    <property type="match status" value="1"/>
</dbReference>
<dbReference type="AlphaFoldDB" id="A0A2G2Z3J7"/>
<evidence type="ECO:0000256" key="2">
    <source>
        <dbReference type="ARBA" id="ARBA00022741"/>
    </source>
</evidence>
<protein>
    <recommendedName>
        <fullName evidence="4">Disease resistance N-terminal domain-containing protein</fullName>
    </recommendedName>
</protein>
<dbReference type="Proteomes" id="UP000222542">
    <property type="component" value="Unassembled WGS sequence"/>
</dbReference>
<name>A0A2G2Z3J7_CAPAN</name>
<gene>
    <name evidence="5" type="ORF">T459_20046</name>
</gene>
<reference evidence="5 6" key="1">
    <citation type="journal article" date="2014" name="Nat. Genet.">
        <title>Genome sequence of the hot pepper provides insights into the evolution of pungency in Capsicum species.</title>
        <authorList>
            <person name="Kim S."/>
            <person name="Park M."/>
            <person name="Yeom S.I."/>
            <person name="Kim Y.M."/>
            <person name="Lee J.M."/>
            <person name="Lee H.A."/>
            <person name="Seo E."/>
            <person name="Choi J."/>
            <person name="Cheong K."/>
            <person name="Kim K.T."/>
            <person name="Jung K."/>
            <person name="Lee G.W."/>
            <person name="Oh S.K."/>
            <person name="Bae C."/>
            <person name="Kim S.B."/>
            <person name="Lee H.Y."/>
            <person name="Kim S.Y."/>
            <person name="Kim M.S."/>
            <person name="Kang B.C."/>
            <person name="Jo Y.D."/>
            <person name="Yang H.B."/>
            <person name="Jeong H.J."/>
            <person name="Kang W.H."/>
            <person name="Kwon J.K."/>
            <person name="Shin C."/>
            <person name="Lim J.Y."/>
            <person name="Park J.H."/>
            <person name="Huh J.H."/>
            <person name="Kim J.S."/>
            <person name="Kim B.D."/>
            <person name="Cohen O."/>
            <person name="Paran I."/>
            <person name="Suh M.C."/>
            <person name="Lee S.B."/>
            <person name="Kim Y.K."/>
            <person name="Shin Y."/>
            <person name="Noh S.J."/>
            <person name="Park J."/>
            <person name="Seo Y.S."/>
            <person name="Kwon S.Y."/>
            <person name="Kim H.A."/>
            <person name="Park J.M."/>
            <person name="Kim H.J."/>
            <person name="Choi S.B."/>
            <person name="Bosland P.W."/>
            <person name="Reeves G."/>
            <person name="Jo S.H."/>
            <person name="Lee B.W."/>
            <person name="Cho H.T."/>
            <person name="Choi H.S."/>
            <person name="Lee M.S."/>
            <person name="Yu Y."/>
            <person name="Do Choi Y."/>
            <person name="Park B.S."/>
            <person name="van Deynze A."/>
            <person name="Ashrafi H."/>
            <person name="Hill T."/>
            <person name="Kim W.T."/>
            <person name="Pai H.S."/>
            <person name="Ahn H.K."/>
            <person name="Yeam I."/>
            <person name="Giovannoni J.J."/>
            <person name="Rose J.K."/>
            <person name="Sorensen I."/>
            <person name="Lee S.J."/>
            <person name="Kim R.W."/>
            <person name="Choi I.Y."/>
            <person name="Choi B.S."/>
            <person name="Lim J.S."/>
            <person name="Lee Y.H."/>
            <person name="Choi D."/>
        </authorList>
    </citation>
    <scope>NUCLEOTIDE SEQUENCE [LARGE SCALE GENOMIC DNA]</scope>
    <source>
        <strain evidence="6">cv. CM334</strain>
    </source>
</reference>
<evidence type="ECO:0000256" key="1">
    <source>
        <dbReference type="ARBA" id="ARBA00022737"/>
    </source>
</evidence>
<dbReference type="Gramene" id="PHT76524">
    <property type="protein sequence ID" value="PHT76524"/>
    <property type="gene ID" value="T459_20046"/>
</dbReference>
<dbReference type="InterPro" id="IPR041118">
    <property type="entry name" value="Rx_N"/>
</dbReference>
<sequence>MESEFITLDKAGKEVEWLQNFLKDNPYWPRPVAPGCIHCDSQTVIGRAGSKKYNGVTSVEAKMRKTRLGWFGHVMRRSTDAPVWRCERLSRDGFKHAENGNTIKSVVANLIVDLSKQMNMHAQFESQFVDMKRELNLMLSYLTEANRMKGNNKSVKSILSEIDELIYEVDNVITDCQIREDYLKMKGNPSCLFPSPREIFRNNTGRKLTELNKEIVKNASETEDLCWSNN</sequence>
<evidence type="ECO:0000313" key="6">
    <source>
        <dbReference type="Proteomes" id="UP000222542"/>
    </source>
</evidence>
<dbReference type="GO" id="GO:0006952">
    <property type="term" value="P:defense response"/>
    <property type="evidence" value="ECO:0007669"/>
    <property type="project" value="UniProtKB-KW"/>
</dbReference>
<organism evidence="5 6">
    <name type="scientific">Capsicum annuum</name>
    <name type="common">Capsicum pepper</name>
    <dbReference type="NCBI Taxonomy" id="4072"/>
    <lineage>
        <taxon>Eukaryota</taxon>
        <taxon>Viridiplantae</taxon>
        <taxon>Streptophyta</taxon>
        <taxon>Embryophyta</taxon>
        <taxon>Tracheophyta</taxon>
        <taxon>Spermatophyta</taxon>
        <taxon>Magnoliopsida</taxon>
        <taxon>eudicotyledons</taxon>
        <taxon>Gunneridae</taxon>
        <taxon>Pentapetalae</taxon>
        <taxon>asterids</taxon>
        <taxon>lamiids</taxon>
        <taxon>Solanales</taxon>
        <taxon>Solanaceae</taxon>
        <taxon>Solanoideae</taxon>
        <taxon>Capsiceae</taxon>
        <taxon>Capsicum</taxon>
    </lineage>
</organism>
<keyword evidence="1" id="KW-0677">Repeat</keyword>
<feature type="domain" description="Disease resistance N-terminal" evidence="4">
    <location>
        <begin position="103"/>
        <end position="187"/>
    </location>
</feature>